<dbReference type="SUPFAM" id="SSF52540">
    <property type="entry name" value="P-loop containing nucleoside triphosphate hydrolases"/>
    <property type="match status" value="1"/>
</dbReference>
<keyword evidence="3" id="KW-0547">Nucleotide-binding</keyword>
<dbReference type="PANTHER" id="PTHR43335:SF2">
    <property type="entry name" value="ABC TRANSPORTER, ATP-BINDING PROTEIN"/>
    <property type="match status" value="1"/>
</dbReference>
<dbReference type="InterPro" id="IPR017871">
    <property type="entry name" value="ABC_transporter-like_CS"/>
</dbReference>
<dbReference type="PANTHER" id="PTHR43335">
    <property type="entry name" value="ABC TRANSPORTER, ATP-BINDING PROTEIN"/>
    <property type="match status" value="1"/>
</dbReference>
<evidence type="ECO:0000256" key="2">
    <source>
        <dbReference type="ARBA" id="ARBA00022448"/>
    </source>
</evidence>
<name>A0A7K0J6Y2_9ACTN</name>
<dbReference type="GO" id="GO:0005524">
    <property type="term" value="F:ATP binding"/>
    <property type="evidence" value="ECO:0007669"/>
    <property type="project" value="UniProtKB-KW"/>
</dbReference>
<accession>A0A7K0J6Y2</accession>
<dbReference type="InterPro" id="IPR003439">
    <property type="entry name" value="ABC_transporter-like_ATP-bd"/>
</dbReference>
<gene>
    <name evidence="6" type="ORF">FYJ43_06570</name>
</gene>
<dbReference type="AlphaFoldDB" id="A0A7K0J6Y2"/>
<dbReference type="SMART" id="SM00382">
    <property type="entry name" value="AAA"/>
    <property type="match status" value="1"/>
</dbReference>
<organism evidence="6 7">
    <name type="scientific">Cutibacterium porci</name>
    <dbReference type="NCBI Taxonomy" id="2605781"/>
    <lineage>
        <taxon>Bacteria</taxon>
        <taxon>Bacillati</taxon>
        <taxon>Actinomycetota</taxon>
        <taxon>Actinomycetes</taxon>
        <taxon>Propionibacteriales</taxon>
        <taxon>Propionibacteriaceae</taxon>
        <taxon>Cutibacterium</taxon>
    </lineage>
</organism>
<keyword evidence="7" id="KW-1185">Reference proteome</keyword>
<dbReference type="InterPro" id="IPR003593">
    <property type="entry name" value="AAA+_ATPase"/>
</dbReference>
<keyword evidence="4 6" id="KW-0067">ATP-binding</keyword>
<dbReference type="Proteomes" id="UP000466104">
    <property type="component" value="Unassembled WGS sequence"/>
</dbReference>
<evidence type="ECO:0000256" key="4">
    <source>
        <dbReference type="ARBA" id="ARBA00022840"/>
    </source>
</evidence>
<dbReference type="GO" id="GO:0016887">
    <property type="term" value="F:ATP hydrolysis activity"/>
    <property type="evidence" value="ECO:0007669"/>
    <property type="project" value="InterPro"/>
</dbReference>
<comment type="caution">
    <text evidence="6">The sequence shown here is derived from an EMBL/GenBank/DDBJ whole genome shotgun (WGS) entry which is preliminary data.</text>
</comment>
<dbReference type="EMBL" id="VUMG01000002">
    <property type="protein sequence ID" value="MSS45709.1"/>
    <property type="molecule type" value="Genomic_DNA"/>
</dbReference>
<feature type="domain" description="ABC transporter" evidence="5">
    <location>
        <begin position="20"/>
        <end position="248"/>
    </location>
</feature>
<dbReference type="InterPro" id="IPR027417">
    <property type="entry name" value="P-loop_NTPase"/>
</dbReference>
<evidence type="ECO:0000259" key="5">
    <source>
        <dbReference type="PROSITE" id="PS50893"/>
    </source>
</evidence>
<dbReference type="Gene3D" id="3.40.50.300">
    <property type="entry name" value="P-loop containing nucleotide triphosphate hydrolases"/>
    <property type="match status" value="1"/>
</dbReference>
<protein>
    <submittedName>
        <fullName evidence="6">ATP-binding cassette domain-containing protein</fullName>
    </submittedName>
</protein>
<dbReference type="PROSITE" id="PS50893">
    <property type="entry name" value="ABC_TRANSPORTER_2"/>
    <property type="match status" value="1"/>
</dbReference>
<evidence type="ECO:0000313" key="6">
    <source>
        <dbReference type="EMBL" id="MSS45709.1"/>
    </source>
</evidence>
<evidence type="ECO:0000256" key="3">
    <source>
        <dbReference type="ARBA" id="ARBA00022741"/>
    </source>
</evidence>
<dbReference type="Pfam" id="PF00005">
    <property type="entry name" value="ABC_tran"/>
    <property type="match status" value="1"/>
</dbReference>
<keyword evidence="2" id="KW-0813">Transport</keyword>
<evidence type="ECO:0000256" key="1">
    <source>
        <dbReference type="ARBA" id="ARBA00005417"/>
    </source>
</evidence>
<proteinExistence type="inferred from homology"/>
<dbReference type="PROSITE" id="PS00211">
    <property type="entry name" value="ABC_TRANSPORTER_1"/>
    <property type="match status" value="1"/>
</dbReference>
<reference evidence="6 7" key="1">
    <citation type="submission" date="2019-08" db="EMBL/GenBank/DDBJ databases">
        <title>In-depth cultivation of the pig gut microbiome towards novel bacterial diversity and tailored functional studies.</title>
        <authorList>
            <person name="Wylensek D."/>
            <person name="Hitch T.C.A."/>
            <person name="Clavel T."/>
        </authorList>
    </citation>
    <scope>NUCLEOTIDE SEQUENCE [LARGE SCALE GENOMIC DNA]</scope>
    <source>
        <strain evidence="6 7">WCA-380-WT-3A</strain>
    </source>
</reference>
<evidence type="ECO:0000313" key="7">
    <source>
        <dbReference type="Proteomes" id="UP000466104"/>
    </source>
</evidence>
<comment type="similarity">
    <text evidence="1">Belongs to the ABC transporter superfamily.</text>
</comment>
<sequence>MNRGEIGVLRSAVAVTAPSIHANHVSYSYRRRIALHDVTFAVDGGVIGLVGPNGAGKSTLIRLLATLLTPSSGALTVCGHDTTRERNLVRPDLGYLPQSFDIMGFSTVLRNAEFAAWAHGLAPSECTNAARQALEKVGLWSRRNSRARSLSGGMRQRLGIACTIVHNPRVVLLDEPSVGLDPVQRVKLRELVEQIAVDSTIILSTHLIEDLSAMTSQVLVLEEGRLRFCGTMAEIESMASISSPGMSAAEVGYTKLLEPEDSA</sequence>